<evidence type="ECO:0000313" key="2">
    <source>
        <dbReference type="EMBL" id="HIT39192.1"/>
    </source>
</evidence>
<comment type="caution">
    <text evidence="2">The sequence shown here is derived from an EMBL/GenBank/DDBJ whole genome shotgun (WGS) entry which is preliminary data.</text>
</comment>
<evidence type="ECO:0000256" key="1">
    <source>
        <dbReference type="SAM" id="SignalP"/>
    </source>
</evidence>
<dbReference type="InterPro" id="IPR038653">
    <property type="entry name" value="Put_CMD_sf"/>
</dbReference>
<protein>
    <submittedName>
        <fullName evidence="2">Uncharacterized protein</fullName>
    </submittedName>
</protein>
<dbReference type="EMBL" id="DVKT01000032">
    <property type="protein sequence ID" value="HIT39192.1"/>
    <property type="molecule type" value="Genomic_DNA"/>
</dbReference>
<gene>
    <name evidence="2" type="ORF">IAD06_04030</name>
</gene>
<name>A0A9D1KE79_9BACT</name>
<dbReference type="Gene3D" id="2.60.120.890">
    <property type="entry name" value="BT2081, beta-jelly-roll domain"/>
    <property type="match status" value="1"/>
</dbReference>
<organism evidence="2 3">
    <name type="scientific">Candidatus Caccoplasma intestinavium</name>
    <dbReference type="NCBI Taxonomy" id="2840716"/>
    <lineage>
        <taxon>Bacteria</taxon>
        <taxon>Pseudomonadati</taxon>
        <taxon>Bacteroidota</taxon>
        <taxon>Bacteroidia</taxon>
        <taxon>Bacteroidales</taxon>
        <taxon>Bacteroidaceae</taxon>
        <taxon>Bacteroidaceae incertae sedis</taxon>
        <taxon>Candidatus Caccoplasma</taxon>
    </lineage>
</organism>
<keyword evidence="1" id="KW-0732">Signal</keyword>
<feature type="chain" id="PRO_5039722177" evidence="1">
    <location>
        <begin position="21"/>
        <end position="511"/>
    </location>
</feature>
<evidence type="ECO:0000313" key="3">
    <source>
        <dbReference type="Proteomes" id="UP000886722"/>
    </source>
</evidence>
<proteinExistence type="predicted"/>
<accession>A0A9D1KE79</accession>
<reference evidence="2" key="1">
    <citation type="submission" date="2020-10" db="EMBL/GenBank/DDBJ databases">
        <authorList>
            <person name="Gilroy R."/>
        </authorList>
    </citation>
    <scope>NUCLEOTIDE SEQUENCE</scope>
    <source>
        <strain evidence="2">21143</strain>
    </source>
</reference>
<dbReference type="Proteomes" id="UP000886722">
    <property type="component" value="Unassembled WGS sequence"/>
</dbReference>
<reference evidence="2" key="2">
    <citation type="journal article" date="2021" name="PeerJ">
        <title>Extensive microbial diversity within the chicken gut microbiome revealed by metagenomics and culture.</title>
        <authorList>
            <person name="Gilroy R."/>
            <person name="Ravi A."/>
            <person name="Getino M."/>
            <person name="Pursley I."/>
            <person name="Horton D.L."/>
            <person name="Alikhan N.F."/>
            <person name="Baker D."/>
            <person name="Gharbi K."/>
            <person name="Hall N."/>
            <person name="Watson M."/>
            <person name="Adriaenssens E.M."/>
            <person name="Foster-Nyarko E."/>
            <person name="Jarju S."/>
            <person name="Secka A."/>
            <person name="Antonio M."/>
            <person name="Oren A."/>
            <person name="Chaudhuri R.R."/>
            <person name="La Ragione R."/>
            <person name="Hildebrand F."/>
            <person name="Pallen M.J."/>
        </authorList>
    </citation>
    <scope>NUCLEOTIDE SEQUENCE</scope>
    <source>
        <strain evidence="2">21143</strain>
    </source>
</reference>
<dbReference type="AlphaFoldDB" id="A0A9D1KE79"/>
<sequence length="511" mass="54962">MKKTLLSLFAAFGMLASVCAENVSVIVDKADYTEDPQITGFTITDKNDILTGTAALEYGTHGNGIWSITFYVKEGTTKEALDASVTSDSFSFSPSDLQVQYLGNFLTGDYTAPISSNGVLFMVGDIQIWVYYEETMEEVEKPVINNGYQIPNSDFEAWASDKEPGNGWNSFASAVGDMSWASSMSPAPQKVEGRNSGSAVELNSKNIFGKKANGNLTTGAINMGSMTPEDSTKNYNFTDLDNEGHYFLFKGTPDSVCLYAKFISGGSENGRGRFILHDKFEYQDPELSADSAHMVGDATILIPECGEWTRFSAPFSYTGTTVPEGEQYMLASLTTNPKAGGSANDTLTVDDIEIIYNSKLDSIVIAGTALEGFDKETYSYTVTGQTPSIDQITAYSDGKGASVDVAVNESVATITVKGNDFEVNPENQHVYTVTFNNTSAIDVVNAENITVSYANGLITVNGAEGAQAEVYTLAGQKVVQFICNGTTSVSLNQGAAYIVKVGNYRQTIIAF</sequence>
<feature type="signal peptide" evidence="1">
    <location>
        <begin position="1"/>
        <end position="20"/>
    </location>
</feature>